<reference evidence="1 2" key="1">
    <citation type="submission" date="2021-01" db="EMBL/GenBank/DDBJ databases">
        <title>Whole genome shotgun sequence of Microbispora amethystogenes NBRC 101907.</title>
        <authorList>
            <person name="Komaki H."/>
            <person name="Tamura T."/>
        </authorList>
    </citation>
    <scope>NUCLEOTIDE SEQUENCE [LARGE SCALE GENOMIC DNA]</scope>
    <source>
        <strain evidence="1 2">NBRC 101907</strain>
    </source>
</reference>
<sequence length="181" mass="20325">MAARSNARFADQRIAELEVSDSLDPELKQLQQGLLSSLDVFELPRQAAKRLRMGVGLDLESVRSALSEHLLGCLTDLQDSLAFMEENFTSDDVISGDAIRRLQLDDGDVEAFFKPEVMRSRSVPYSMDDVTSWIARATALENIADRHALFTEFAAIEDCFENIERGARQAVWSIDEQANLR</sequence>
<evidence type="ECO:0000313" key="1">
    <source>
        <dbReference type="EMBL" id="GIH33428.1"/>
    </source>
</evidence>
<accession>A0ABQ4FF47</accession>
<evidence type="ECO:0000313" key="2">
    <source>
        <dbReference type="Proteomes" id="UP000651728"/>
    </source>
</evidence>
<comment type="caution">
    <text evidence="1">The sequence shown here is derived from an EMBL/GenBank/DDBJ whole genome shotgun (WGS) entry which is preliminary data.</text>
</comment>
<protein>
    <submittedName>
        <fullName evidence="1">Uncharacterized protein</fullName>
    </submittedName>
</protein>
<gene>
    <name evidence="1" type="ORF">Mam01_35920</name>
</gene>
<proteinExistence type="predicted"/>
<dbReference type="Proteomes" id="UP000651728">
    <property type="component" value="Unassembled WGS sequence"/>
</dbReference>
<name>A0ABQ4FF47_9ACTN</name>
<organism evidence="1 2">
    <name type="scientific">Microbispora amethystogenes</name>
    <dbReference type="NCBI Taxonomy" id="1427754"/>
    <lineage>
        <taxon>Bacteria</taxon>
        <taxon>Bacillati</taxon>
        <taxon>Actinomycetota</taxon>
        <taxon>Actinomycetes</taxon>
        <taxon>Streptosporangiales</taxon>
        <taxon>Streptosporangiaceae</taxon>
        <taxon>Microbispora</taxon>
    </lineage>
</organism>
<dbReference type="EMBL" id="BOOB01000025">
    <property type="protein sequence ID" value="GIH33428.1"/>
    <property type="molecule type" value="Genomic_DNA"/>
</dbReference>
<keyword evidence="2" id="KW-1185">Reference proteome</keyword>